<accession>A0A6G1ZG09</accession>
<dbReference type="Pfam" id="PF21514">
    <property type="entry name" value="FimA-like_C"/>
    <property type="match status" value="1"/>
</dbReference>
<protein>
    <recommendedName>
        <fullName evidence="6">Major fimbrial subunit protein N-terminal domain-containing protein</fullName>
    </recommendedName>
</protein>
<comment type="subcellular location">
    <subcellularLocation>
        <location evidence="1">Fimbrium</location>
    </subcellularLocation>
</comment>
<comment type="similarity">
    <text evidence="2">Belongs to the bacteroidetes fimbrillin superfamily. FimA/Mfa1 family.</text>
</comment>
<evidence type="ECO:0000313" key="7">
    <source>
        <dbReference type="EMBL" id="MRY12708.1"/>
    </source>
</evidence>
<evidence type="ECO:0000256" key="5">
    <source>
        <dbReference type="SAM" id="MobiDB-lite"/>
    </source>
</evidence>
<feature type="region of interest" description="Disordered" evidence="5">
    <location>
        <begin position="364"/>
        <end position="406"/>
    </location>
</feature>
<proteinExistence type="inferred from homology"/>
<dbReference type="Pfam" id="PF06321">
    <property type="entry name" value="P_gingi_FimA"/>
    <property type="match status" value="1"/>
</dbReference>
<organism evidence="7">
    <name type="scientific">Parabacteroides goldsteinii</name>
    <dbReference type="NCBI Taxonomy" id="328812"/>
    <lineage>
        <taxon>Bacteria</taxon>
        <taxon>Pseudomonadati</taxon>
        <taxon>Bacteroidota</taxon>
        <taxon>Bacteroidia</taxon>
        <taxon>Bacteroidales</taxon>
        <taxon>Tannerellaceae</taxon>
        <taxon>Parabacteroides</taxon>
    </lineage>
</organism>
<sequence>MKTVFLSMLAIAALASCSRQEFIDPHGGPQEGDKMLVDITLGNGEMTKATGVPEADGTEEKTITDITVFFLNGADQIVSRTFVTGPDLTDDGQNPGHKKATVETRTTASQVMVIANIGEDRTGTGKALNVSTRAQLEAVLQDLVVEDGTPPALVPFQEKTNLLMSGIGDVSQMNPGGIPTDPFTAEASVELKYIAAKITLRSITVTDQAQGEYGDGKDFVFTKAYLLNVQTKSHYFPTYLPATADLAFANGTWEEAWGTSNLPIVKDFEEKLAITSIVDNTPVENLAHWYVFENKPTSTTKDDNPTILAVQIKWKEKEANGDDIPEDVYALKNFNVIFAPGDKGIIEAGKAYDVALSFSGDFRPGTSGGNAGGGEDKPDEPNIKANVTVTVTPAEWDPAPTEKPFE</sequence>
<dbReference type="AlphaFoldDB" id="A0A6G1ZG09"/>
<dbReference type="EMBL" id="WKLP01000021">
    <property type="protein sequence ID" value="MRY12708.1"/>
    <property type="molecule type" value="Genomic_DNA"/>
</dbReference>
<dbReference type="PROSITE" id="PS51257">
    <property type="entry name" value="PROKAR_LIPOPROTEIN"/>
    <property type="match status" value="1"/>
</dbReference>
<gene>
    <name evidence="7" type="ORF">GKE01_14680</name>
</gene>
<evidence type="ECO:0000256" key="2">
    <source>
        <dbReference type="ARBA" id="ARBA00006011"/>
    </source>
</evidence>
<feature type="domain" description="Major fimbrial subunit protein N-terminal" evidence="6">
    <location>
        <begin position="39"/>
        <end position="177"/>
    </location>
</feature>
<name>A0A6G1ZG09_9BACT</name>
<dbReference type="GeneID" id="69979131"/>
<dbReference type="GO" id="GO:0009289">
    <property type="term" value="C:pilus"/>
    <property type="evidence" value="ECO:0007669"/>
    <property type="project" value="UniProtKB-SubCell"/>
</dbReference>
<keyword evidence="4" id="KW-0281">Fimbrium</keyword>
<dbReference type="Gene3D" id="2.60.40.3690">
    <property type="match status" value="1"/>
</dbReference>
<evidence type="ECO:0000256" key="3">
    <source>
        <dbReference type="ARBA" id="ARBA00022729"/>
    </source>
</evidence>
<keyword evidence="3" id="KW-0732">Signal</keyword>
<dbReference type="InterPro" id="IPR029141">
    <property type="entry name" value="FimA_N"/>
</dbReference>
<comment type="caution">
    <text evidence="7">The sequence shown here is derived from an EMBL/GenBank/DDBJ whole genome shotgun (WGS) entry which is preliminary data.</text>
</comment>
<dbReference type="RefSeq" id="WP_010800173.1">
    <property type="nucleotide sequence ID" value="NZ_CAJSYT010000008.1"/>
</dbReference>
<evidence type="ECO:0000256" key="1">
    <source>
        <dbReference type="ARBA" id="ARBA00004561"/>
    </source>
</evidence>
<reference evidence="7" key="1">
    <citation type="journal article" date="2019" name="Nat. Med.">
        <title>A library of human gut bacterial isolates paired with longitudinal multiomics data enables mechanistic microbiome research.</title>
        <authorList>
            <person name="Poyet M."/>
            <person name="Groussin M."/>
            <person name="Gibbons S.M."/>
            <person name="Avila-Pacheco J."/>
            <person name="Jiang X."/>
            <person name="Kearney S.M."/>
            <person name="Perrotta A.R."/>
            <person name="Berdy B."/>
            <person name="Zhao S."/>
            <person name="Lieberman T.D."/>
            <person name="Swanson P.K."/>
            <person name="Smith M."/>
            <person name="Roesemann S."/>
            <person name="Alexander J.E."/>
            <person name="Rich S.A."/>
            <person name="Livny J."/>
            <person name="Vlamakis H."/>
            <person name="Clish C."/>
            <person name="Bullock K."/>
            <person name="Deik A."/>
            <person name="Scott J."/>
            <person name="Pierce K.A."/>
            <person name="Xavier R.J."/>
            <person name="Alm E.J."/>
        </authorList>
    </citation>
    <scope>NUCLEOTIDE SEQUENCE</scope>
    <source>
        <strain evidence="7">BIOML-A4</strain>
    </source>
</reference>
<dbReference type="Gene3D" id="2.60.40.2580">
    <property type="match status" value="1"/>
</dbReference>
<evidence type="ECO:0000256" key="4">
    <source>
        <dbReference type="ARBA" id="ARBA00023263"/>
    </source>
</evidence>
<evidence type="ECO:0000259" key="6">
    <source>
        <dbReference type="Pfam" id="PF06321"/>
    </source>
</evidence>